<sequence length="128" mass="14425">MKNSFKNIDGYIAAFPPEMQALLEQLRTTIRSAAPEAEETINYEIPTFKLHGNLVHFAAFKTHIGFYPTPSGIEAFKTALSEYKGAKGSVQFPLDKPLPLDLIAEIVKFRVKENLKKSELKNKKNKSQ</sequence>
<proteinExistence type="predicted"/>
<evidence type="ECO:0000313" key="3">
    <source>
        <dbReference type="Proteomes" id="UP001595818"/>
    </source>
</evidence>
<accession>A0ABV9T4R1</accession>
<dbReference type="Proteomes" id="UP001595818">
    <property type="component" value="Unassembled WGS sequence"/>
</dbReference>
<dbReference type="Pfam" id="PF08818">
    <property type="entry name" value="DUF1801"/>
    <property type="match status" value="1"/>
</dbReference>
<dbReference type="SUPFAM" id="SSF159888">
    <property type="entry name" value="YdhG-like"/>
    <property type="match status" value="1"/>
</dbReference>
<gene>
    <name evidence="2" type="ORF">ACFPFU_17130</name>
</gene>
<keyword evidence="3" id="KW-1185">Reference proteome</keyword>
<protein>
    <submittedName>
        <fullName evidence="2">Iron chaperone</fullName>
    </submittedName>
</protein>
<organism evidence="2 3">
    <name type="scientific">Negadavirga shengliensis</name>
    <dbReference type="NCBI Taxonomy" id="1389218"/>
    <lineage>
        <taxon>Bacteria</taxon>
        <taxon>Pseudomonadati</taxon>
        <taxon>Bacteroidota</taxon>
        <taxon>Cytophagia</taxon>
        <taxon>Cytophagales</taxon>
        <taxon>Cyclobacteriaceae</taxon>
        <taxon>Negadavirga</taxon>
    </lineage>
</organism>
<feature type="domain" description="YdhG-like" evidence="1">
    <location>
        <begin position="20"/>
        <end position="111"/>
    </location>
</feature>
<name>A0ABV9T4R1_9BACT</name>
<evidence type="ECO:0000313" key="2">
    <source>
        <dbReference type="EMBL" id="MFC4873428.1"/>
    </source>
</evidence>
<dbReference type="RefSeq" id="WP_377066272.1">
    <property type="nucleotide sequence ID" value="NZ_JBHSJJ010000010.1"/>
</dbReference>
<dbReference type="Gene3D" id="3.90.1150.200">
    <property type="match status" value="1"/>
</dbReference>
<dbReference type="EMBL" id="JBHSJJ010000010">
    <property type="protein sequence ID" value="MFC4873428.1"/>
    <property type="molecule type" value="Genomic_DNA"/>
</dbReference>
<evidence type="ECO:0000259" key="1">
    <source>
        <dbReference type="Pfam" id="PF08818"/>
    </source>
</evidence>
<comment type="caution">
    <text evidence="2">The sequence shown here is derived from an EMBL/GenBank/DDBJ whole genome shotgun (WGS) entry which is preliminary data.</text>
</comment>
<reference evidence="3" key="1">
    <citation type="journal article" date="2019" name="Int. J. Syst. Evol. Microbiol.">
        <title>The Global Catalogue of Microorganisms (GCM) 10K type strain sequencing project: providing services to taxonomists for standard genome sequencing and annotation.</title>
        <authorList>
            <consortium name="The Broad Institute Genomics Platform"/>
            <consortium name="The Broad Institute Genome Sequencing Center for Infectious Disease"/>
            <person name="Wu L."/>
            <person name="Ma J."/>
        </authorList>
    </citation>
    <scope>NUCLEOTIDE SEQUENCE [LARGE SCALE GENOMIC DNA]</scope>
    <source>
        <strain evidence="3">CGMCC 4.7466</strain>
    </source>
</reference>
<dbReference type="InterPro" id="IPR014922">
    <property type="entry name" value="YdhG-like"/>
</dbReference>